<dbReference type="Pfam" id="PF09729">
    <property type="entry name" value="Gti1_Pac2"/>
    <property type="match status" value="2"/>
</dbReference>
<dbReference type="PANTHER" id="PTHR28027:SF1">
    <property type="entry name" value="CAMP INDEPENDENT REGULATORY PROTEIN (AFU_ORTHOLOGUE AFUA_3G09640)"/>
    <property type="match status" value="1"/>
</dbReference>
<sequence>METYHGHIRTPADAIKLFEACRLGVLPRVQRRLSEKERQLIKSGSVFVWDEREAGMRRWTDGKSWSASRVSGSFLTYREMEGKRGGGQFIPPPPRHVAGSSPESSRGSDEDMDEDEPDGYRYKMDGLMKQSFSITTSTGQHLHLISYYSRPHPNDPELSQPTSDLQLRHIVPVKGMYPESTLHETQGLSTSRSVTQSSSHSQQPQSQRLGSSVSPSALRCSLSYQYPSSSAYSWPLSPQSAATQHSEYPNVAYATSSPSCPNPSQSQLNRTSPCESRVKLDSNHTQVLEKFDRYSPNHSQQPSHYSILNSLITPTQPVAIHQKNSLPSIVSNTAQCAIRVDSATEPSKCTHSSQHLSAILSPAPATDLKQIKDTKFPNKNLSNLSTTKAQSSYHTSTKNPRNSNSERYVKNASKINSHLASNIPSIGSLVLATEFMSSYKQTNSEENISSSSQSLSESSTFWQQASQNKHAHEGFKVIGEDQRAIRVLDRRFCV</sequence>
<accession>A0A061HN27</accession>
<dbReference type="PANTHER" id="PTHR28027">
    <property type="entry name" value="TRANSCRIPTIONAL REGULATOR MIT1"/>
    <property type="match status" value="1"/>
</dbReference>
<organism evidence="3">
    <name type="scientific">Blumeria graminis f. sp. tritici 96224</name>
    <dbReference type="NCBI Taxonomy" id="1268274"/>
    <lineage>
        <taxon>Eukaryota</taxon>
        <taxon>Fungi</taxon>
        <taxon>Dikarya</taxon>
        <taxon>Ascomycota</taxon>
        <taxon>Pezizomycotina</taxon>
        <taxon>Leotiomycetes</taxon>
        <taxon>Erysiphales</taxon>
        <taxon>Erysiphaceae</taxon>
        <taxon>Blumeria</taxon>
    </lineage>
</organism>
<dbReference type="OrthoDB" id="5572844at2759"/>
<evidence type="ECO:0000256" key="1">
    <source>
        <dbReference type="SAM" id="MobiDB-lite"/>
    </source>
</evidence>
<dbReference type="GO" id="GO:0003677">
    <property type="term" value="F:DNA binding"/>
    <property type="evidence" value="ECO:0007669"/>
    <property type="project" value="TreeGrafter"/>
</dbReference>
<proteinExistence type="predicted"/>
<dbReference type="InterPro" id="IPR018608">
    <property type="entry name" value="Gti1/Pac2"/>
</dbReference>
<evidence type="ECO:0000313" key="4">
    <source>
        <dbReference type="Proteomes" id="UP000053110"/>
    </source>
</evidence>
<reference evidence="2" key="2">
    <citation type="submission" date="2013-01" db="EMBL/GenBank/DDBJ databases">
        <title>The wheat powdery mildew genome reveals unique evolution of an obligate biotroph.</title>
        <authorList>
            <person name="Oberhaensli S."/>
            <person name="Wicker T."/>
            <person name="Keller B."/>
        </authorList>
    </citation>
    <scope>NUCLEOTIDE SEQUENCE</scope>
    <source>
        <strain evidence="2">96224</strain>
    </source>
</reference>
<feature type="region of interest" description="Disordered" evidence="1">
    <location>
        <begin position="252"/>
        <end position="271"/>
    </location>
</feature>
<evidence type="ECO:0000313" key="3">
    <source>
        <dbReference type="EMBL" id="SUZ10131.1"/>
    </source>
</evidence>
<feature type="compositionally biased region" description="Polar residues" evidence="1">
    <location>
        <begin position="377"/>
        <end position="406"/>
    </location>
</feature>
<feature type="compositionally biased region" description="Low complexity" evidence="1">
    <location>
        <begin position="189"/>
        <end position="207"/>
    </location>
</feature>
<feature type="region of interest" description="Disordered" evidence="1">
    <location>
        <begin position="82"/>
        <end position="122"/>
    </location>
</feature>
<reference evidence="4" key="1">
    <citation type="journal article" date="2013" name="Nat. Genet.">
        <title>The wheat powdery mildew genome shows the unique evolution of an obligate biotroph.</title>
        <authorList>
            <person name="Wicker T."/>
            <person name="Oberhaensli S."/>
            <person name="Parlange F."/>
            <person name="Buchmann J.P."/>
            <person name="Shatalina M."/>
            <person name="Roffler S."/>
            <person name="Ben-David R."/>
            <person name="Dolezel J."/>
            <person name="Simkova H."/>
            <person name="Schulze-Lefert P."/>
            <person name="Spanu P.D."/>
            <person name="Bruggmann R."/>
            <person name="Amselem J."/>
            <person name="Quesneville H."/>
            <person name="Ver Loren van Themaat E."/>
            <person name="Paape T."/>
            <person name="Shimizu K.K."/>
            <person name="Keller B."/>
        </authorList>
    </citation>
    <scope>NUCLEOTIDE SEQUENCE [LARGE SCALE GENOMIC DNA]</scope>
    <source>
        <strain evidence="4">96224</strain>
    </source>
</reference>
<dbReference type="EMBL" id="KE375046">
    <property type="protein sequence ID" value="EPQ64950.1"/>
    <property type="molecule type" value="Genomic_DNA"/>
</dbReference>
<dbReference type="AlphaFoldDB" id="A0A061HN27"/>
<feature type="region of interest" description="Disordered" evidence="1">
    <location>
        <begin position="182"/>
        <end position="214"/>
    </location>
</feature>
<dbReference type="HOGENOM" id="CLU_027883_1_0_1"/>
<dbReference type="Proteomes" id="UP000053110">
    <property type="component" value="Unassembled WGS sequence"/>
</dbReference>
<dbReference type="EMBL" id="UIGY01000073">
    <property type="protein sequence ID" value="SUZ10131.1"/>
    <property type="molecule type" value="Genomic_DNA"/>
</dbReference>
<evidence type="ECO:0000313" key="2">
    <source>
        <dbReference type="EMBL" id="EPQ64950.1"/>
    </source>
</evidence>
<feature type="region of interest" description="Disordered" evidence="1">
    <location>
        <begin position="375"/>
        <end position="406"/>
    </location>
</feature>
<reference evidence="3" key="3">
    <citation type="submission" date="2018-07" db="EMBL/GenBank/DDBJ databases">
        <authorList>
            <person name="Quirk P.G."/>
            <person name="Krulwich T.A."/>
        </authorList>
    </citation>
    <scope>NUCLEOTIDE SEQUENCE</scope>
    <source>
        <strain evidence="3">96224</strain>
    </source>
</reference>
<protein>
    <submittedName>
        <fullName evidence="3">Bgt-3214</fullName>
    </submittedName>
</protein>
<name>A0A061HN27_BLUGR</name>
<feature type="compositionally biased region" description="Low complexity" evidence="1">
    <location>
        <begin position="256"/>
        <end position="267"/>
    </location>
</feature>
<gene>
    <name evidence="2" type="ORF">BGT96224_3214</name>
    <name evidence="3" type="ORF">BGT96224V2_LOCUS3291</name>
</gene>